<feature type="transmembrane region" description="Helical" evidence="6">
    <location>
        <begin position="155"/>
        <end position="177"/>
    </location>
</feature>
<feature type="transmembrane region" description="Helical" evidence="6">
    <location>
        <begin position="863"/>
        <end position="882"/>
    </location>
</feature>
<evidence type="ECO:0000256" key="5">
    <source>
        <dbReference type="ARBA" id="ARBA00023136"/>
    </source>
</evidence>
<dbReference type="PANTHER" id="PTHR42703:SF1">
    <property type="entry name" value="NA(+)_H(+) ANTIPORTER SUBUNIT D1"/>
    <property type="match status" value="1"/>
</dbReference>
<keyword evidence="3 6" id="KW-0812">Transmembrane</keyword>
<evidence type="ECO:0000313" key="9">
    <source>
        <dbReference type="Proteomes" id="UP000509301"/>
    </source>
</evidence>
<name>A0A6N0NWH8_9CREN</name>
<dbReference type="EMBL" id="CP049074">
    <property type="protein sequence ID" value="QKQ99499.1"/>
    <property type="molecule type" value="Genomic_DNA"/>
</dbReference>
<dbReference type="GO" id="GO:0005886">
    <property type="term" value="C:plasma membrane"/>
    <property type="evidence" value="ECO:0007669"/>
    <property type="project" value="UniProtKB-SubCell"/>
</dbReference>
<feature type="transmembrane region" description="Helical" evidence="6">
    <location>
        <begin position="802"/>
        <end position="826"/>
    </location>
</feature>
<feature type="transmembrane region" description="Helical" evidence="6">
    <location>
        <begin position="127"/>
        <end position="148"/>
    </location>
</feature>
<organism evidence="8 9">
    <name type="scientific">Metallosphaera tengchongensis</name>
    <dbReference type="NCBI Taxonomy" id="1532350"/>
    <lineage>
        <taxon>Archaea</taxon>
        <taxon>Thermoproteota</taxon>
        <taxon>Thermoprotei</taxon>
        <taxon>Sulfolobales</taxon>
        <taxon>Sulfolobaceae</taxon>
        <taxon>Metallosphaera</taxon>
    </lineage>
</organism>
<evidence type="ECO:0000313" key="8">
    <source>
        <dbReference type="EMBL" id="QKQ99499.1"/>
    </source>
</evidence>
<feature type="domain" description="NADH:quinone oxidoreductase/Mrp antiporter transmembrane" evidence="7">
    <location>
        <begin position="670"/>
        <end position="945"/>
    </location>
</feature>
<feature type="transmembrane region" description="Helical" evidence="6">
    <location>
        <begin position="718"/>
        <end position="745"/>
    </location>
</feature>
<feature type="transmembrane region" description="Helical" evidence="6">
    <location>
        <begin position="98"/>
        <end position="121"/>
    </location>
</feature>
<evidence type="ECO:0000256" key="1">
    <source>
        <dbReference type="ARBA" id="ARBA00004651"/>
    </source>
</evidence>
<feature type="transmembrane region" description="Helical" evidence="6">
    <location>
        <begin position="1132"/>
        <end position="1152"/>
    </location>
</feature>
<feature type="transmembrane region" description="Helical" evidence="6">
    <location>
        <begin position="494"/>
        <end position="512"/>
    </location>
</feature>
<keyword evidence="4 6" id="KW-1133">Transmembrane helix</keyword>
<dbReference type="AlphaFoldDB" id="A0A6N0NWH8"/>
<feature type="transmembrane region" description="Helical" evidence="6">
    <location>
        <begin position="603"/>
        <end position="619"/>
    </location>
</feature>
<feature type="transmembrane region" description="Helical" evidence="6">
    <location>
        <begin position="6"/>
        <end position="21"/>
    </location>
</feature>
<feature type="transmembrane region" description="Helical" evidence="6">
    <location>
        <begin position="365"/>
        <end position="385"/>
    </location>
</feature>
<feature type="transmembrane region" description="Helical" evidence="6">
    <location>
        <begin position="237"/>
        <end position="257"/>
    </location>
</feature>
<evidence type="ECO:0000256" key="4">
    <source>
        <dbReference type="ARBA" id="ARBA00022989"/>
    </source>
</evidence>
<keyword evidence="2" id="KW-1003">Cell membrane</keyword>
<feature type="transmembrane region" description="Helical" evidence="6">
    <location>
        <begin position="28"/>
        <end position="46"/>
    </location>
</feature>
<dbReference type="OrthoDB" id="19089at2157"/>
<protein>
    <submittedName>
        <fullName evidence="8">Oxidoreductase</fullName>
    </submittedName>
</protein>
<feature type="transmembrane region" description="Helical" evidence="6">
    <location>
        <begin position="320"/>
        <end position="344"/>
    </location>
</feature>
<dbReference type="Pfam" id="PF00361">
    <property type="entry name" value="Proton_antipo_M"/>
    <property type="match status" value="2"/>
</dbReference>
<dbReference type="PRINTS" id="PR01437">
    <property type="entry name" value="NUOXDRDTASE4"/>
</dbReference>
<comment type="subcellular location">
    <subcellularLocation>
        <location evidence="1">Cell membrane</location>
        <topology evidence="1">Multi-pass membrane protein</topology>
    </subcellularLocation>
</comment>
<sequence length="1153" mass="125970">MLGLYILITSLVLSSIVFFVKEKRTSAILTGVAIALNLFFLFRRGLFDEFFVANTIGSFGLTVNDLNLGFVITILAVTILTIPYSLRYMEERFHELGSGNWGLFFGLFSLFAVSMLYVVLSTNLLEIYVFLEIALVTSFLLILLYGYGDRRRISLLYFVWTHVGTVLLLASIIVIGLETGSMDVYSAYGVFRDYSSIGYSLVLFLLAVVGMMVKGAQAGVNVWLPYAHGEAPTPISVLLSPNMVGLGVFVSIIYFYLFPGLQFLAPIFIGWAVLTMIYGGINALAQRDFKRFLAYSSVSQMGYMLLGGSIAFFVGLTNSIASLPLGIIASILIYASHGLGKALLFMSAGASITEAHERDIDKLGGFYLTSPLHTTLSFIGLLNILGLPPTVGLVSEALLLFATGELVSKVGVPWFLVLAAFLFIAIGLSSAYATYLFKKVYAGKPKIEVSLDKAKEYSVPMFLIAVISVVLFFLPQLAVNSIGNFLTSLTGSNLLLPLTVFLPAIGSLVALVTTSKLSRDVRGAIVTVTIGISMVMAWLNLINSVELNRIFFVPSQYYLISGYLSFSSSLLQSILGVFVSTLSFFIGIYSVGYMREDNVLRRYWGFFGFFVSSMLAVVLSDNLLLFIAGWEGTSLASYGLISYWLDDNEKNVVGDPGRFVLNLEYLSKPTTSGIRAMIFTRVADVGLLMGLGYLLYLTSGSPYYGSTSLYNQVGVLPGVFQVLSLVASTPLGLGILILTFLGGLSKSAQFPFTQWLVTAMTGPTPVSALIHAATMVNLGAMLTFLTYPFLEFQANSSSIGNLILFFSFMAGISLFTALYTSFNALVSNEQKVVLANSTADQISLMILSSSLGGLLAIYQGNLIYLFTGIAIGIVQMIAHGVYKASLFMNAGSVIHYTENRYMGVFPKLYKRLKTVFILQLIAALNLANVPPLVGFWAHSYISSLTSFSSPLNLLYLFLEFLGAVYILRYVMKTFLWSSEGHEEAEGHVYPEMVISPAVLILASIGLGVSIPVIVSFLASHFIAASSLFSFDFVEFGLSMVGILIAVLVYVRPRDFSATGLKPFINFLYYGWYVYPALDKLGMSLYGGALGLYRRFEYGVIDMGLNVKLPGVLISTGNKYYKDIQTGLLRDYIGLYVGGFILLMVIVLIIIGVI</sequence>
<dbReference type="Proteomes" id="UP000509301">
    <property type="component" value="Chromosome"/>
</dbReference>
<feature type="transmembrane region" description="Helical" evidence="6">
    <location>
        <begin position="292"/>
        <end position="314"/>
    </location>
</feature>
<dbReference type="RefSeq" id="WP_174629469.1">
    <property type="nucleotide sequence ID" value="NZ_CP049074.1"/>
</dbReference>
<feature type="transmembrane region" description="Helical" evidence="6">
    <location>
        <begin position="766"/>
        <end position="790"/>
    </location>
</feature>
<feature type="domain" description="NADH:quinone oxidoreductase/Mrp antiporter transmembrane" evidence="7">
    <location>
        <begin position="121"/>
        <end position="407"/>
    </location>
</feature>
<feature type="transmembrane region" description="Helical" evidence="6">
    <location>
        <begin position="263"/>
        <end position="285"/>
    </location>
</feature>
<feature type="transmembrane region" description="Helical" evidence="6">
    <location>
        <begin position="915"/>
        <end position="941"/>
    </location>
</feature>
<feature type="transmembrane region" description="Helical" evidence="6">
    <location>
        <begin position="66"/>
        <end position="86"/>
    </location>
</feature>
<dbReference type="PANTHER" id="PTHR42703">
    <property type="entry name" value="NADH DEHYDROGENASE"/>
    <property type="match status" value="1"/>
</dbReference>
<feature type="transmembrane region" description="Helical" evidence="6">
    <location>
        <begin position="457"/>
        <end position="474"/>
    </location>
</feature>
<feature type="transmembrane region" description="Helical" evidence="6">
    <location>
        <begin position="1071"/>
        <end position="1092"/>
    </location>
</feature>
<dbReference type="GeneID" id="55640884"/>
<feature type="transmembrane region" description="Helical" evidence="6">
    <location>
        <begin position="992"/>
        <end position="1022"/>
    </location>
</feature>
<feature type="transmembrane region" description="Helical" evidence="6">
    <location>
        <begin position="197"/>
        <end position="216"/>
    </location>
</feature>
<reference evidence="8 9" key="1">
    <citation type="submission" date="2020-02" db="EMBL/GenBank/DDBJ databases">
        <title>Comparative genome analysis reveals the metabolism and evolution of the thermophilic archaeal genus Metallosphaera.</title>
        <authorList>
            <person name="Jiang C."/>
        </authorList>
    </citation>
    <scope>NUCLEOTIDE SEQUENCE [LARGE SCALE GENOMIC DNA]</scope>
    <source>
        <strain evidence="8 9">Ric-A</strain>
    </source>
</reference>
<evidence type="ECO:0000256" key="2">
    <source>
        <dbReference type="ARBA" id="ARBA00022475"/>
    </source>
</evidence>
<dbReference type="GO" id="GO:0042773">
    <property type="term" value="P:ATP synthesis coupled electron transport"/>
    <property type="evidence" value="ECO:0007669"/>
    <property type="project" value="InterPro"/>
</dbReference>
<feature type="transmembrane region" description="Helical" evidence="6">
    <location>
        <begin position="524"/>
        <end position="543"/>
    </location>
</feature>
<feature type="transmembrane region" description="Helical" evidence="6">
    <location>
        <begin position="1028"/>
        <end position="1050"/>
    </location>
</feature>
<evidence type="ECO:0000259" key="7">
    <source>
        <dbReference type="Pfam" id="PF00361"/>
    </source>
</evidence>
<feature type="transmembrane region" description="Helical" evidence="6">
    <location>
        <begin position="414"/>
        <end position="437"/>
    </location>
</feature>
<feature type="transmembrane region" description="Helical" evidence="6">
    <location>
        <begin position="953"/>
        <end position="971"/>
    </location>
</feature>
<feature type="transmembrane region" description="Helical" evidence="6">
    <location>
        <begin position="678"/>
        <end position="698"/>
    </location>
</feature>
<feature type="transmembrane region" description="Helical" evidence="6">
    <location>
        <begin position="838"/>
        <end position="857"/>
    </location>
</feature>
<dbReference type="InterPro" id="IPR001750">
    <property type="entry name" value="ND/Mrp_TM"/>
</dbReference>
<gene>
    <name evidence="8" type="ORF">GWK48_03010</name>
</gene>
<dbReference type="InterPro" id="IPR050586">
    <property type="entry name" value="CPA3_Na-H_Antiporter_D"/>
</dbReference>
<dbReference type="InterPro" id="IPR003918">
    <property type="entry name" value="NADH_UbQ_OxRdtase"/>
</dbReference>
<keyword evidence="9" id="KW-1185">Reference proteome</keyword>
<dbReference type="KEGG" id="mten:GWK48_03010"/>
<accession>A0A6N0NWH8</accession>
<proteinExistence type="predicted"/>
<dbReference type="GO" id="GO:0008137">
    <property type="term" value="F:NADH dehydrogenase (ubiquinone) activity"/>
    <property type="evidence" value="ECO:0007669"/>
    <property type="project" value="InterPro"/>
</dbReference>
<evidence type="ECO:0000256" key="6">
    <source>
        <dbReference type="SAM" id="Phobius"/>
    </source>
</evidence>
<feature type="transmembrane region" description="Helical" evidence="6">
    <location>
        <begin position="625"/>
        <end position="645"/>
    </location>
</feature>
<evidence type="ECO:0000256" key="3">
    <source>
        <dbReference type="ARBA" id="ARBA00022692"/>
    </source>
</evidence>
<keyword evidence="5 6" id="KW-0472">Membrane</keyword>
<feature type="transmembrane region" description="Helical" evidence="6">
    <location>
        <begin position="563"/>
        <end position="591"/>
    </location>
</feature>